<dbReference type="PANTHER" id="PTHR11669">
    <property type="entry name" value="REPLICATION FACTOR C / DNA POLYMERASE III GAMMA-TAU SUBUNIT"/>
    <property type="match status" value="1"/>
</dbReference>
<protein>
    <submittedName>
        <fullName evidence="1">DNA polymerase III subunit gamma/tau</fullName>
    </submittedName>
</protein>
<evidence type="ECO:0000313" key="1">
    <source>
        <dbReference type="EMBL" id="KGF46720.1"/>
    </source>
</evidence>
<reference evidence="1 2" key="1">
    <citation type="submission" date="2014-07" db="EMBL/GenBank/DDBJ databases">
        <authorList>
            <person name="McCorrison J."/>
            <person name="Sanka R."/>
            <person name="Torralba M."/>
            <person name="Gillis M."/>
            <person name="Haft D.H."/>
            <person name="Methe B."/>
            <person name="Sutton G."/>
            <person name="Nelson K.E."/>
        </authorList>
    </citation>
    <scope>NUCLEOTIDE SEQUENCE [LARGE SCALE GENOMIC DNA]</scope>
    <source>
        <strain evidence="1 2">DNF00314</strain>
    </source>
</reference>
<dbReference type="Proteomes" id="UP000029628">
    <property type="component" value="Unassembled WGS sequence"/>
</dbReference>
<dbReference type="RefSeq" id="WP_038153017.1">
    <property type="nucleotide sequence ID" value="NZ_JRNT01000029.1"/>
</dbReference>
<dbReference type="InterPro" id="IPR050238">
    <property type="entry name" value="DNA_Rep/Repair_Clamp_Loader"/>
</dbReference>
<dbReference type="PANTHER" id="PTHR11669:SF8">
    <property type="entry name" value="DNA POLYMERASE III SUBUNIT DELTA"/>
    <property type="match status" value="1"/>
</dbReference>
<dbReference type="GO" id="GO:0006261">
    <property type="term" value="P:DNA-templated DNA replication"/>
    <property type="evidence" value="ECO:0007669"/>
    <property type="project" value="TreeGrafter"/>
</dbReference>
<accession>A0A096AIR8</accession>
<evidence type="ECO:0000313" key="2">
    <source>
        <dbReference type="Proteomes" id="UP000029628"/>
    </source>
</evidence>
<dbReference type="Gene3D" id="3.40.50.300">
    <property type="entry name" value="P-loop containing nucleotide triphosphate hydrolases"/>
    <property type="match status" value="1"/>
</dbReference>
<dbReference type="InterPro" id="IPR027417">
    <property type="entry name" value="P-loop_NTPase"/>
</dbReference>
<comment type="caution">
    <text evidence="1">The sequence shown here is derived from an EMBL/GenBank/DDBJ whole genome shotgun (WGS) entry which is preliminary data.</text>
</comment>
<organism evidence="1 2">
    <name type="scientific">Veillonella montpellierensis DNF00314</name>
    <dbReference type="NCBI Taxonomy" id="1401067"/>
    <lineage>
        <taxon>Bacteria</taxon>
        <taxon>Bacillati</taxon>
        <taxon>Bacillota</taxon>
        <taxon>Negativicutes</taxon>
        <taxon>Veillonellales</taxon>
        <taxon>Veillonellaceae</taxon>
        <taxon>Veillonella</taxon>
    </lineage>
</organism>
<name>A0A096AIR8_9FIRM</name>
<dbReference type="SUPFAM" id="SSF52540">
    <property type="entry name" value="P-loop containing nucleoside triphosphate hydrolases"/>
    <property type="match status" value="1"/>
</dbReference>
<sequence length="348" mass="39346">MTYFDSVIGQDTNKSTLIELVHKQVLPHSILFYGEAGLGKLDMAIGLASLLIGRQVFSPHGGKEYLAHIDTIRSEQGESDKKIQAEGLSMYVDQHEAFWLRPVKTMLKVEQWYTLLQTYLTVTSESPRVVIIEDFQTANAVMANAMLKTIEEPPDNVYFIIITNTIHTVLPTIISRCMALPFTAVSDDIIRDTLKKEGITGDIEQAIISGHGNPALVRQLAIEGQLKMLSLAVDIMDALSFESRYFTLISLWTESLSRDDMIEVLHWIRVLARDMLALRYGATRDTWQCPLHHDTLLTMLPVWRTKTLDYLMKQSLQAEKALKLYVKTSLVIDGLIIAVHRALQEDTD</sequence>
<keyword evidence="2" id="KW-1185">Reference proteome</keyword>
<dbReference type="AlphaFoldDB" id="A0A096AIR8"/>
<gene>
    <name evidence="1" type="ORF">HMPREF0872_07450</name>
</gene>
<dbReference type="EMBL" id="JRNT01000029">
    <property type="protein sequence ID" value="KGF46720.1"/>
    <property type="molecule type" value="Genomic_DNA"/>
</dbReference>
<proteinExistence type="predicted"/>
<dbReference type="eggNOG" id="COG0470">
    <property type="taxonomic scope" value="Bacteria"/>
</dbReference>
<dbReference type="Pfam" id="PF13177">
    <property type="entry name" value="DNA_pol3_delta2"/>
    <property type="match status" value="1"/>
</dbReference>